<dbReference type="InterPro" id="IPR010730">
    <property type="entry name" value="HET"/>
</dbReference>
<dbReference type="AlphaFoldDB" id="A0A167MN21"/>
<feature type="repeat" description="ANK" evidence="3">
    <location>
        <begin position="313"/>
        <end position="345"/>
    </location>
</feature>
<dbReference type="Pfam" id="PF06985">
    <property type="entry name" value="HET"/>
    <property type="match status" value="1"/>
</dbReference>
<dbReference type="SMART" id="SM00248">
    <property type="entry name" value="ANK"/>
    <property type="match status" value="13"/>
</dbReference>
<protein>
    <submittedName>
        <fullName evidence="6">Ankyrin repeat-containing domain protein</fullName>
    </submittedName>
</protein>
<keyword evidence="2 3" id="KW-0040">ANK repeat</keyword>
<evidence type="ECO:0000313" key="7">
    <source>
        <dbReference type="Proteomes" id="UP000076874"/>
    </source>
</evidence>
<feature type="compositionally biased region" description="Polar residues" evidence="4">
    <location>
        <begin position="448"/>
        <end position="465"/>
    </location>
</feature>
<keyword evidence="1" id="KW-0677">Repeat</keyword>
<dbReference type="PANTHER" id="PTHR24123:SF33">
    <property type="entry name" value="PROTEIN HOS4"/>
    <property type="match status" value="1"/>
</dbReference>
<dbReference type="InterPro" id="IPR036770">
    <property type="entry name" value="Ankyrin_rpt-contain_sf"/>
</dbReference>
<feature type="repeat" description="ANK" evidence="3">
    <location>
        <begin position="379"/>
        <end position="411"/>
    </location>
</feature>
<dbReference type="STRING" id="1081102.A0A167MN21"/>
<reference evidence="6 7" key="1">
    <citation type="journal article" date="2016" name="Genome Biol. Evol.">
        <title>Divergent and convergent evolution of fungal pathogenicity.</title>
        <authorList>
            <person name="Shang Y."/>
            <person name="Xiao G."/>
            <person name="Zheng P."/>
            <person name="Cen K."/>
            <person name="Zhan S."/>
            <person name="Wang C."/>
        </authorList>
    </citation>
    <scope>NUCLEOTIDE SEQUENCE [LARGE SCALE GENOMIC DNA]</scope>
    <source>
        <strain evidence="6 7">RCEF 264</strain>
    </source>
</reference>
<feature type="repeat" description="ANK" evidence="3">
    <location>
        <begin position="15"/>
        <end position="47"/>
    </location>
</feature>
<dbReference type="Gene3D" id="1.25.40.20">
    <property type="entry name" value="Ankyrin repeat-containing domain"/>
    <property type="match status" value="6"/>
</dbReference>
<feature type="repeat" description="ANK" evidence="3">
    <location>
        <begin position="247"/>
        <end position="279"/>
    </location>
</feature>
<feature type="compositionally biased region" description="Basic residues" evidence="4">
    <location>
        <begin position="467"/>
        <end position="477"/>
    </location>
</feature>
<dbReference type="PROSITE" id="PS50297">
    <property type="entry name" value="ANK_REP_REGION"/>
    <property type="match status" value="9"/>
</dbReference>
<feature type="repeat" description="ANK" evidence="3">
    <location>
        <begin position="181"/>
        <end position="213"/>
    </location>
</feature>
<comment type="caution">
    <text evidence="6">The sequence shown here is derived from an EMBL/GenBank/DDBJ whole genome shotgun (WGS) entry which is preliminary data.</text>
</comment>
<feature type="repeat" description="ANK" evidence="3">
    <location>
        <begin position="148"/>
        <end position="180"/>
    </location>
</feature>
<feature type="repeat" description="ANK" evidence="3">
    <location>
        <begin position="280"/>
        <end position="312"/>
    </location>
</feature>
<dbReference type="EMBL" id="AZHD01000023">
    <property type="protein sequence ID" value="OAA54558.1"/>
    <property type="molecule type" value="Genomic_DNA"/>
</dbReference>
<feature type="repeat" description="ANK" evidence="3">
    <location>
        <begin position="48"/>
        <end position="80"/>
    </location>
</feature>
<dbReference type="Pfam" id="PF13637">
    <property type="entry name" value="Ank_4"/>
    <property type="match status" value="1"/>
</dbReference>
<feature type="repeat" description="ANK" evidence="3">
    <location>
        <begin position="81"/>
        <end position="113"/>
    </location>
</feature>
<keyword evidence="7" id="KW-1185">Reference proteome</keyword>
<evidence type="ECO:0000256" key="2">
    <source>
        <dbReference type="ARBA" id="ARBA00023043"/>
    </source>
</evidence>
<evidence type="ECO:0000313" key="6">
    <source>
        <dbReference type="EMBL" id="OAA54558.1"/>
    </source>
</evidence>
<feature type="region of interest" description="Disordered" evidence="4">
    <location>
        <begin position="1"/>
        <end position="24"/>
    </location>
</feature>
<accession>A0A167MN21</accession>
<organism evidence="6 7">
    <name type="scientific">Niveomyces insectorum RCEF 264</name>
    <dbReference type="NCBI Taxonomy" id="1081102"/>
    <lineage>
        <taxon>Eukaryota</taxon>
        <taxon>Fungi</taxon>
        <taxon>Dikarya</taxon>
        <taxon>Ascomycota</taxon>
        <taxon>Pezizomycotina</taxon>
        <taxon>Sordariomycetes</taxon>
        <taxon>Hypocreomycetidae</taxon>
        <taxon>Hypocreales</taxon>
        <taxon>Cordycipitaceae</taxon>
        <taxon>Niveomyces</taxon>
    </lineage>
</organism>
<dbReference type="InterPro" id="IPR002110">
    <property type="entry name" value="Ankyrin_rpt"/>
</dbReference>
<gene>
    <name evidence="6" type="ORF">SPI_08804</name>
</gene>
<proteinExistence type="predicted"/>
<feature type="repeat" description="ANK" evidence="3">
    <location>
        <begin position="214"/>
        <end position="246"/>
    </location>
</feature>
<dbReference type="PRINTS" id="PR01415">
    <property type="entry name" value="ANKYRIN"/>
</dbReference>
<dbReference type="SUPFAM" id="SSF48403">
    <property type="entry name" value="Ankyrin repeat"/>
    <property type="match status" value="2"/>
</dbReference>
<feature type="repeat" description="ANK" evidence="3">
    <location>
        <begin position="346"/>
        <end position="378"/>
    </location>
</feature>
<dbReference type="Proteomes" id="UP000076874">
    <property type="component" value="Unassembled WGS sequence"/>
</dbReference>
<sequence length="1147" mass="127977">MPDNTTTDVPKSTGDGHGPLHTAAKTGDIDAMRQLLEGGADISARDNDQWTALHYAARYKQAAAVDLLLEKGADIDPRSKTGRTPLMFAAEKGHKEIVELLLERHADATLRTNDEWSLLHCAVRFGHEDIVRLCLERYHDLLETQDDDKWTPLHFAAWHGHRKAAQCLLDCNANIEARSKSGYTPLMAASEKGYKLMVGFLLGRGAHTETRSDSKQTALHVAAHYGHEAVARVLLQADANPEARDKDRWTALHFATYYDREAVARLLLENDANPVARDDQAWTVLHFAVHYKKDAIARLLVESGTHLECGDQNKWTVLHHAAHSGDANMAQLLLDHHANVAARTIDNCTPLMLASEMGHASVVKLLLDRHSDVEASDDDKWTPLHFAARHGRDDVVQVLVDRHADVHVQSKAGNTALKVAEKYKQKTTARLLREIARHSKDIKGSDGSPPSNKQGQHTVDSADQSHTSRRKHVLTRTKTHVLSSETCSSLDFKEILGGGKSRHHSSFEALQASGNNGCGLCKLLVDAGSNDGTFCDAASNSSDDGNAIFCEVAWGEFDAFYDVNPNTKYVSRRSGKKHKNAPYERFLSCEDDPYVNKADGTPIQAIRFFSESFSCSVRVCTTADDPLAAKLPYRLVESDCSSEGSFGTIKRWLKSCLQRHDEFCQYHLSPMPTRVVHVGTEESKENPRLVVTGGQLGDWAALSHCWGPKPHFTTTTLNLQERTESIPFDDLPATFRDAVTVCRRLGIEYLWIDSLCILQDSAEDWRAESEQMSNIYTKALLTIVAEASPDSRNGIFAAANAKRPPRPMQIPCVDEHGSRIGTIYPAAATPRWFMAEDSADNHMYRPGPVTTRAWTFQEDILSPRVLRFAGDQLSWTCLTTYHKESDPVRFNGGDVVYSPKSFRRKDMIKAGTPGARTPTQFWYAMVERYNRRALTFEKDKLPAISGIAREVGAITKQTYKAGLWLEDIHMGLRWSTNGTGRRHAAFTAPSWSWASLSHDNEDFYHRYFGQWERLSQIITVDVETVGTDPYGEVTKASLEICGPCHGVDDAFERFEHRHRGNQVAEDLQKDSKKSYFDWDDEMGQKGHGIICMQIAKVGGTIDALLLEPVDEKGSDNTYQRVGVVHYSGKKNGGKLAEGWNVRTITII</sequence>
<evidence type="ECO:0000259" key="5">
    <source>
        <dbReference type="Pfam" id="PF06985"/>
    </source>
</evidence>
<feature type="domain" description="Heterokaryon incompatibility" evidence="5">
    <location>
        <begin position="699"/>
        <end position="858"/>
    </location>
</feature>
<name>A0A167MN21_9HYPO</name>
<dbReference type="Pfam" id="PF00023">
    <property type="entry name" value="Ank"/>
    <property type="match status" value="2"/>
</dbReference>
<dbReference type="Pfam" id="PF12796">
    <property type="entry name" value="Ank_2"/>
    <property type="match status" value="3"/>
</dbReference>
<dbReference type="PROSITE" id="PS50088">
    <property type="entry name" value="ANK_REPEAT"/>
    <property type="match status" value="11"/>
</dbReference>
<dbReference type="InterPro" id="IPR051165">
    <property type="entry name" value="Multifunctional_ANK_Repeat"/>
</dbReference>
<feature type="region of interest" description="Disordered" evidence="4">
    <location>
        <begin position="438"/>
        <end position="477"/>
    </location>
</feature>
<dbReference type="PANTHER" id="PTHR24123">
    <property type="entry name" value="ANKYRIN REPEAT-CONTAINING"/>
    <property type="match status" value="1"/>
</dbReference>
<evidence type="ECO:0000256" key="3">
    <source>
        <dbReference type="PROSITE-ProRule" id="PRU00023"/>
    </source>
</evidence>
<feature type="compositionally biased region" description="Polar residues" evidence="4">
    <location>
        <begin position="1"/>
        <end position="10"/>
    </location>
</feature>
<evidence type="ECO:0000256" key="4">
    <source>
        <dbReference type="SAM" id="MobiDB-lite"/>
    </source>
</evidence>
<dbReference type="OrthoDB" id="4860873at2759"/>
<evidence type="ECO:0000256" key="1">
    <source>
        <dbReference type="ARBA" id="ARBA00022737"/>
    </source>
</evidence>